<evidence type="ECO:0000313" key="2">
    <source>
        <dbReference type="EMBL" id="KAK6744029.1"/>
    </source>
</evidence>
<dbReference type="EMBL" id="JAVFWL010000003">
    <property type="protein sequence ID" value="KAK6744029.1"/>
    <property type="molecule type" value="Genomic_DNA"/>
</dbReference>
<reference evidence="2 3" key="1">
    <citation type="submission" date="2023-08" db="EMBL/GenBank/DDBJ databases">
        <title>A Necator americanus chromosomal reference genome.</title>
        <authorList>
            <person name="Ilik V."/>
            <person name="Petrzelkova K.J."/>
            <person name="Pardy F."/>
            <person name="Fuh T."/>
            <person name="Niatou-Singa F.S."/>
            <person name="Gouil Q."/>
            <person name="Baker L."/>
            <person name="Ritchie M.E."/>
            <person name="Jex A.R."/>
            <person name="Gazzola D."/>
            <person name="Li H."/>
            <person name="Toshio Fujiwara R."/>
            <person name="Zhan B."/>
            <person name="Aroian R.V."/>
            <person name="Pafco B."/>
            <person name="Schwarz E.M."/>
        </authorList>
    </citation>
    <scope>NUCLEOTIDE SEQUENCE [LARGE SCALE GENOMIC DNA]</scope>
    <source>
        <strain evidence="2 3">Aroian</strain>
        <tissue evidence="2">Whole animal</tissue>
    </source>
</reference>
<sequence>MLASQAEAPTSKTSTGRDAPALQKSAGPHDSAVKEDPEINTRSLATRLGCSHSTFVIRLQALQKSAGSMDPSHVDSNTLFTRVYIYQSLLFRPHQKEFLKELITGNESWLLGPSKPNRTFTPICVSFVASGIQREHCYMSCSHKATPSPVPYMLVSSRSSHPPFEKNGRDEFRCASVRAITPGPM</sequence>
<name>A0ABR1D0F9_NECAM</name>
<proteinExistence type="predicted"/>
<keyword evidence="3" id="KW-1185">Reference proteome</keyword>
<protein>
    <recommendedName>
        <fullName evidence="4">Mos1 transposase HTH domain-containing protein</fullName>
    </recommendedName>
</protein>
<gene>
    <name evidence="2" type="primary">Necator_chrIII.g11758</name>
    <name evidence="2" type="ORF">RB195_010993</name>
</gene>
<dbReference type="Proteomes" id="UP001303046">
    <property type="component" value="Unassembled WGS sequence"/>
</dbReference>
<feature type="region of interest" description="Disordered" evidence="1">
    <location>
        <begin position="1"/>
        <end position="38"/>
    </location>
</feature>
<organism evidence="2 3">
    <name type="scientific">Necator americanus</name>
    <name type="common">Human hookworm</name>
    <dbReference type="NCBI Taxonomy" id="51031"/>
    <lineage>
        <taxon>Eukaryota</taxon>
        <taxon>Metazoa</taxon>
        <taxon>Ecdysozoa</taxon>
        <taxon>Nematoda</taxon>
        <taxon>Chromadorea</taxon>
        <taxon>Rhabditida</taxon>
        <taxon>Rhabditina</taxon>
        <taxon>Rhabditomorpha</taxon>
        <taxon>Strongyloidea</taxon>
        <taxon>Ancylostomatidae</taxon>
        <taxon>Bunostominae</taxon>
        <taxon>Necator</taxon>
    </lineage>
</organism>
<comment type="caution">
    <text evidence="2">The sequence shown here is derived from an EMBL/GenBank/DDBJ whole genome shotgun (WGS) entry which is preliminary data.</text>
</comment>
<feature type="compositionally biased region" description="Polar residues" evidence="1">
    <location>
        <begin position="7"/>
        <end position="16"/>
    </location>
</feature>
<evidence type="ECO:0000256" key="1">
    <source>
        <dbReference type="SAM" id="MobiDB-lite"/>
    </source>
</evidence>
<accession>A0ABR1D0F9</accession>
<evidence type="ECO:0008006" key="4">
    <source>
        <dbReference type="Google" id="ProtNLM"/>
    </source>
</evidence>
<evidence type="ECO:0000313" key="3">
    <source>
        <dbReference type="Proteomes" id="UP001303046"/>
    </source>
</evidence>